<dbReference type="Proteomes" id="UP000324222">
    <property type="component" value="Unassembled WGS sequence"/>
</dbReference>
<comment type="caution">
    <text evidence="1">The sequence shown here is derived from an EMBL/GenBank/DDBJ whole genome shotgun (WGS) entry which is preliminary data.</text>
</comment>
<accession>A0A5B7DM96</accession>
<sequence length="44" mass="5120">MTLPFCLCQFGDLRRYYADYCFRVRDPSPCAERITEVIVSGKKA</sequence>
<evidence type="ECO:0000313" key="2">
    <source>
        <dbReference type="Proteomes" id="UP000324222"/>
    </source>
</evidence>
<dbReference type="EMBL" id="VSRR010001063">
    <property type="protein sequence ID" value="MPC22219.1"/>
    <property type="molecule type" value="Genomic_DNA"/>
</dbReference>
<evidence type="ECO:0000313" key="1">
    <source>
        <dbReference type="EMBL" id="MPC22219.1"/>
    </source>
</evidence>
<organism evidence="1 2">
    <name type="scientific">Portunus trituberculatus</name>
    <name type="common">Swimming crab</name>
    <name type="synonym">Neptunus trituberculatus</name>
    <dbReference type="NCBI Taxonomy" id="210409"/>
    <lineage>
        <taxon>Eukaryota</taxon>
        <taxon>Metazoa</taxon>
        <taxon>Ecdysozoa</taxon>
        <taxon>Arthropoda</taxon>
        <taxon>Crustacea</taxon>
        <taxon>Multicrustacea</taxon>
        <taxon>Malacostraca</taxon>
        <taxon>Eumalacostraca</taxon>
        <taxon>Eucarida</taxon>
        <taxon>Decapoda</taxon>
        <taxon>Pleocyemata</taxon>
        <taxon>Brachyura</taxon>
        <taxon>Eubrachyura</taxon>
        <taxon>Portunoidea</taxon>
        <taxon>Portunidae</taxon>
        <taxon>Portuninae</taxon>
        <taxon>Portunus</taxon>
    </lineage>
</organism>
<gene>
    <name evidence="1" type="ORF">E2C01_015229</name>
</gene>
<dbReference type="AlphaFoldDB" id="A0A5B7DM96"/>
<protein>
    <submittedName>
        <fullName evidence="1">Uncharacterized protein</fullName>
    </submittedName>
</protein>
<name>A0A5B7DM96_PORTR</name>
<proteinExistence type="predicted"/>
<keyword evidence="2" id="KW-1185">Reference proteome</keyword>
<reference evidence="1 2" key="1">
    <citation type="submission" date="2019-05" db="EMBL/GenBank/DDBJ databases">
        <title>Another draft genome of Portunus trituberculatus and its Hox gene families provides insights of decapod evolution.</title>
        <authorList>
            <person name="Jeong J.-H."/>
            <person name="Song I."/>
            <person name="Kim S."/>
            <person name="Choi T."/>
            <person name="Kim D."/>
            <person name="Ryu S."/>
            <person name="Kim W."/>
        </authorList>
    </citation>
    <scope>NUCLEOTIDE SEQUENCE [LARGE SCALE GENOMIC DNA]</scope>
    <source>
        <tissue evidence="1">Muscle</tissue>
    </source>
</reference>